<feature type="compositionally biased region" description="Polar residues" evidence="1">
    <location>
        <begin position="263"/>
        <end position="279"/>
    </location>
</feature>
<evidence type="ECO:0000313" key="3">
    <source>
        <dbReference type="Proteomes" id="UP001176517"/>
    </source>
</evidence>
<accession>A0AAN6JTR9</accession>
<feature type="compositionally biased region" description="Polar residues" evidence="1">
    <location>
        <begin position="1075"/>
        <end position="1091"/>
    </location>
</feature>
<proteinExistence type="predicted"/>
<feature type="compositionally biased region" description="Polar residues" evidence="1">
    <location>
        <begin position="579"/>
        <end position="589"/>
    </location>
</feature>
<organism evidence="2 3">
    <name type="scientific">Tilletia horrida</name>
    <dbReference type="NCBI Taxonomy" id="155126"/>
    <lineage>
        <taxon>Eukaryota</taxon>
        <taxon>Fungi</taxon>
        <taxon>Dikarya</taxon>
        <taxon>Basidiomycota</taxon>
        <taxon>Ustilaginomycotina</taxon>
        <taxon>Exobasidiomycetes</taxon>
        <taxon>Tilletiales</taxon>
        <taxon>Tilletiaceae</taxon>
        <taxon>Tilletia</taxon>
    </lineage>
</organism>
<comment type="caution">
    <text evidence="2">The sequence shown here is derived from an EMBL/GenBank/DDBJ whole genome shotgun (WGS) entry which is preliminary data.</text>
</comment>
<dbReference type="Proteomes" id="UP001176517">
    <property type="component" value="Unassembled WGS sequence"/>
</dbReference>
<feature type="compositionally biased region" description="Basic and acidic residues" evidence="1">
    <location>
        <begin position="280"/>
        <end position="289"/>
    </location>
</feature>
<feature type="region of interest" description="Disordered" evidence="1">
    <location>
        <begin position="169"/>
        <end position="242"/>
    </location>
</feature>
<dbReference type="EMBL" id="JAPDMZ010000022">
    <property type="protein sequence ID" value="KAK0555970.1"/>
    <property type="molecule type" value="Genomic_DNA"/>
</dbReference>
<feature type="region of interest" description="Disordered" evidence="1">
    <location>
        <begin position="943"/>
        <end position="985"/>
    </location>
</feature>
<feature type="compositionally biased region" description="Low complexity" evidence="1">
    <location>
        <begin position="327"/>
        <end position="336"/>
    </location>
</feature>
<feature type="region of interest" description="Disordered" evidence="1">
    <location>
        <begin position="764"/>
        <end position="814"/>
    </location>
</feature>
<keyword evidence="3" id="KW-1185">Reference proteome</keyword>
<reference evidence="2" key="1">
    <citation type="journal article" date="2023" name="PhytoFront">
        <title>Draft Genome Resources of Seven Strains of Tilletia horrida, Causal Agent of Kernel Smut of Rice.</title>
        <authorList>
            <person name="Khanal S."/>
            <person name="Antony Babu S."/>
            <person name="Zhou X.G."/>
        </authorList>
    </citation>
    <scope>NUCLEOTIDE SEQUENCE</scope>
    <source>
        <strain evidence="2">TX6</strain>
    </source>
</reference>
<feature type="compositionally biased region" description="Polar residues" evidence="1">
    <location>
        <begin position="789"/>
        <end position="799"/>
    </location>
</feature>
<feature type="region of interest" description="Disordered" evidence="1">
    <location>
        <begin position="263"/>
        <end position="390"/>
    </location>
</feature>
<sequence length="1152" mass="123747">MSFLENLPITPPSKAPVTAIGIKPSVSLASTVLLPASESSGLEDYPSPWTAQKAQTERKASFSAAALLGLTNSSTPEQSCIQPISKALPTPPPLIPLFPGVTTPTSAPFFTTRVRHSLNGKATFFDVFAPEIDTPSPIRLTRQLSFPSLPSLPVTSMSFTMHLPQVVLEEDESDKQTPKPRQARRFSDCDPRVASSLAPAGATRRPLGSPISLFKSENGSDASVDESGLKVPPSDGHRQSTCSVHTFGHTASHSASMQVLYNPSPTTAISRPDTPITSSECDRDQRGERPGSSASSQPASFALHPSMVRSPDDSPAYDGERPRRRTGSASRRPSGPTQHCLFVHHGASQSASQSHRPYPTAEELRRNRKRSTQGAQSAVAKDRSATPTSDYADVSDYDALSPMSAQTVASPLCELSGHATGLQWRKLMLCVPRIAHADAKVDIVVTGKASVSSSPGEDEAGNTNRLGFVRRDLHGTGIVPRGPNHPLNHGRTPLLPRRSTSRMIDTASPTAVQGRSPPIPARMSSQPVIFAPSPPHQSLTAALSMPIPRIAVESSTPHVQQSGFDALTSSQRLAEYSSNSLFSRSQQHSHNVERALLTPSPSPPSTKQRLADVESPRMGRSASFLSMLKSGDSKKAKAFSEKNERNGKVEERRPSIHDDLPMAVISRQNNLMLDAEEASAWIDQEVLQDLQKSDAGRVSDIYATPQRPSRHHVSITEALAMGPDQAYPQESFPDRSAGRTKTWTKLPAALRSVRSLASFTSHPKLARSRKFSKNVPLPTPPHEERGQRAKTNSNGSRNDSQGKRGPNPPPVSYDLMLGVAGALLAMQDPRQRTQSLTQKHGKGQQQGHSYSNQHERRPLSPASTESDDTVEEMTSPSVGSASEPQTPAAEDHAVIPDARSSQLGPAFATPSPASAVRDVAWAGRPELISDDSNETPPELRRAFWNDEDETSRFKRVTPASPTSTVSTAPSPAKSSMRTPSTTDNSMRRFERDQYAWLRMQEASPTLPACDLPRSSGLGAAISTIPFPRASPASTASGASRRMAVGRFESGQTVRPAGGGASLARKRVERQFEVSPASSNSFPLCQTPSPTSGHRPPASLNLVLTPKTPQQSCQSVSGGLEFDPIGAAGFNPLAWLQSPAQTAWPGQSFPLRA</sequence>
<dbReference type="AlphaFoldDB" id="A0AAN6JTR9"/>
<feature type="region of interest" description="Disordered" evidence="1">
    <location>
        <begin position="579"/>
        <end position="619"/>
    </location>
</feature>
<evidence type="ECO:0000313" key="2">
    <source>
        <dbReference type="EMBL" id="KAK0555970.1"/>
    </source>
</evidence>
<feature type="compositionally biased region" description="Polar residues" evidence="1">
    <location>
        <begin position="872"/>
        <end position="885"/>
    </location>
</feature>
<feature type="compositionally biased region" description="Polar residues" evidence="1">
    <location>
        <begin position="973"/>
        <end position="984"/>
    </location>
</feature>
<feature type="region of interest" description="Disordered" evidence="1">
    <location>
        <begin position="721"/>
        <end position="740"/>
    </location>
</feature>
<evidence type="ECO:0000256" key="1">
    <source>
        <dbReference type="SAM" id="MobiDB-lite"/>
    </source>
</evidence>
<name>A0AAN6JTR9_9BASI</name>
<feature type="region of interest" description="Disordered" evidence="1">
    <location>
        <begin position="477"/>
        <end position="496"/>
    </location>
</feature>
<feature type="region of interest" description="Disordered" evidence="1">
    <location>
        <begin position="830"/>
        <end position="897"/>
    </location>
</feature>
<gene>
    <name evidence="2" type="ORF">OC846_001522</name>
</gene>
<feature type="region of interest" description="Disordered" evidence="1">
    <location>
        <begin position="1070"/>
        <end position="1096"/>
    </location>
</feature>
<feature type="compositionally biased region" description="Low complexity" evidence="1">
    <location>
        <begin position="956"/>
        <end position="972"/>
    </location>
</feature>
<protein>
    <submittedName>
        <fullName evidence="2">Uncharacterized protein</fullName>
    </submittedName>
</protein>